<dbReference type="SUPFAM" id="SSF51445">
    <property type="entry name" value="(Trans)glycosidases"/>
    <property type="match status" value="1"/>
</dbReference>
<dbReference type="InterPro" id="IPR029018">
    <property type="entry name" value="Hex-like_dom2"/>
</dbReference>
<gene>
    <name evidence="8" type="ORF">GCM10022224_017760</name>
</gene>
<reference evidence="9" key="1">
    <citation type="journal article" date="2019" name="Int. J. Syst. Evol. Microbiol.">
        <title>The Global Catalogue of Microorganisms (GCM) 10K type strain sequencing project: providing services to taxonomists for standard genome sequencing and annotation.</title>
        <authorList>
            <consortium name="The Broad Institute Genomics Platform"/>
            <consortium name="The Broad Institute Genome Sequencing Center for Infectious Disease"/>
            <person name="Wu L."/>
            <person name="Ma J."/>
        </authorList>
    </citation>
    <scope>NUCLEOTIDE SEQUENCE [LARGE SCALE GENOMIC DNA]</scope>
    <source>
        <strain evidence="9">JCM 16904</strain>
    </source>
</reference>
<dbReference type="EMBL" id="BAAAZP010000027">
    <property type="protein sequence ID" value="GAA3655118.1"/>
    <property type="molecule type" value="Genomic_DNA"/>
</dbReference>
<comment type="similarity">
    <text evidence="2">Belongs to the glycosyl hydrolase 20 family.</text>
</comment>
<evidence type="ECO:0000256" key="3">
    <source>
        <dbReference type="ARBA" id="ARBA00012663"/>
    </source>
</evidence>
<protein>
    <recommendedName>
        <fullName evidence="3">beta-N-acetylhexosaminidase</fullName>
        <ecNumber evidence="3">3.2.1.52</ecNumber>
    </recommendedName>
</protein>
<dbReference type="InterPro" id="IPR025705">
    <property type="entry name" value="Beta_hexosaminidase_sua/sub"/>
</dbReference>
<evidence type="ECO:0000256" key="1">
    <source>
        <dbReference type="ARBA" id="ARBA00001231"/>
    </source>
</evidence>
<dbReference type="InterPro" id="IPR015882">
    <property type="entry name" value="HEX_bac_N"/>
</dbReference>
<evidence type="ECO:0000256" key="2">
    <source>
        <dbReference type="ARBA" id="ARBA00006285"/>
    </source>
</evidence>
<dbReference type="PANTHER" id="PTHR22600">
    <property type="entry name" value="BETA-HEXOSAMINIDASE"/>
    <property type="match status" value="1"/>
</dbReference>
<dbReference type="CDD" id="cd06563">
    <property type="entry name" value="GH20_chitobiase-like"/>
    <property type="match status" value="1"/>
</dbReference>
<name>A0ABP7BCE3_9ACTN</name>
<evidence type="ECO:0000313" key="8">
    <source>
        <dbReference type="EMBL" id="GAA3655118.1"/>
    </source>
</evidence>
<keyword evidence="5" id="KW-0326">Glycosidase</keyword>
<feature type="domain" description="Glycoside hydrolase family 20 catalytic" evidence="6">
    <location>
        <begin position="117"/>
        <end position="463"/>
    </location>
</feature>
<dbReference type="PRINTS" id="PR00738">
    <property type="entry name" value="GLHYDRLASE20"/>
</dbReference>
<feature type="domain" description="Beta-hexosaminidase bacterial type N-terminal" evidence="7">
    <location>
        <begin position="2"/>
        <end position="114"/>
    </location>
</feature>
<dbReference type="RefSeq" id="WP_344874861.1">
    <property type="nucleotide sequence ID" value="NZ_BAAAZP010000027.1"/>
</dbReference>
<organism evidence="8 9">
    <name type="scientific">Nonomuraea antimicrobica</name>
    <dbReference type="NCBI Taxonomy" id="561173"/>
    <lineage>
        <taxon>Bacteria</taxon>
        <taxon>Bacillati</taxon>
        <taxon>Actinomycetota</taxon>
        <taxon>Actinomycetes</taxon>
        <taxon>Streptosporangiales</taxon>
        <taxon>Streptosporangiaceae</taxon>
        <taxon>Nonomuraea</taxon>
    </lineage>
</organism>
<proteinExistence type="inferred from homology"/>
<keyword evidence="4" id="KW-0378">Hydrolase</keyword>
<comment type="catalytic activity">
    <reaction evidence="1">
        <text>Hydrolysis of terminal non-reducing N-acetyl-D-hexosamine residues in N-acetyl-beta-D-hexosaminides.</text>
        <dbReference type="EC" id="3.2.1.52"/>
    </reaction>
</comment>
<evidence type="ECO:0000259" key="7">
    <source>
        <dbReference type="Pfam" id="PF02838"/>
    </source>
</evidence>
<dbReference type="Proteomes" id="UP001500902">
    <property type="component" value="Unassembled WGS sequence"/>
</dbReference>
<dbReference type="PIRSF" id="PIRSF001093">
    <property type="entry name" value="B-hxosamndse_ab_euk"/>
    <property type="match status" value="1"/>
</dbReference>
<dbReference type="InterPro" id="IPR015883">
    <property type="entry name" value="Glyco_hydro_20_cat"/>
</dbReference>
<dbReference type="InterPro" id="IPR017853">
    <property type="entry name" value="GH"/>
</dbReference>
<dbReference type="SUPFAM" id="SSF55545">
    <property type="entry name" value="beta-N-acetylhexosaminidase-like domain"/>
    <property type="match status" value="1"/>
</dbReference>
<dbReference type="EC" id="3.2.1.52" evidence="3"/>
<evidence type="ECO:0000256" key="4">
    <source>
        <dbReference type="ARBA" id="ARBA00022801"/>
    </source>
</evidence>
<evidence type="ECO:0000259" key="6">
    <source>
        <dbReference type="Pfam" id="PF00728"/>
    </source>
</evidence>
<keyword evidence="9" id="KW-1185">Reference proteome</keyword>
<dbReference type="Gene3D" id="3.20.20.80">
    <property type="entry name" value="Glycosidases"/>
    <property type="match status" value="1"/>
</dbReference>
<evidence type="ECO:0000256" key="5">
    <source>
        <dbReference type="ARBA" id="ARBA00023295"/>
    </source>
</evidence>
<dbReference type="Pfam" id="PF00728">
    <property type="entry name" value="Glyco_hydro_20"/>
    <property type="match status" value="1"/>
</dbReference>
<evidence type="ECO:0000313" key="9">
    <source>
        <dbReference type="Proteomes" id="UP001500902"/>
    </source>
</evidence>
<accession>A0ABP7BCE3</accession>
<comment type="caution">
    <text evidence="8">The sequence shown here is derived from an EMBL/GenBank/DDBJ whole genome shotgun (WGS) entry which is preliminary data.</text>
</comment>
<dbReference type="PANTHER" id="PTHR22600:SF57">
    <property type="entry name" value="BETA-N-ACETYLHEXOSAMINIDASE"/>
    <property type="match status" value="1"/>
</dbReference>
<dbReference type="Gene3D" id="3.30.379.10">
    <property type="entry name" value="Chitobiase/beta-hexosaminidase domain 2-like"/>
    <property type="match status" value="1"/>
</dbReference>
<sequence>MIPRPELLRDLSSSYTLTQGTTVSGDLVDAVRVALSRFDPLPGDSGEIDVRRDPGLGEEAYRLTVGSRGVEIAAGGRAGAFYAAQSLHQLLPPASYRFSPGASWPVPGVRIEDAPRFAWRGLHLDVARHFFPKREILRLIDLMATHKLNRLHLHLVDDQGWRVESRAYPLLHEVSSHRPRSATNYHREPEAYDDVPHGGYYTLDDLAEMGAYARARCVTIVPEIDVPGHASAILAAYPSLGATGEPYDVLDRWGISSAILSPLPPTVEFLTTIFDELLGALGETPYVHLGGDEVVLDHWAASPEIVAYRESLGLDTSGELQAWFLRRLADALAERGTRAVVWDEAFVSGALRQDTIVMPWRGMNVGRRAAAAGHDVVATPVFPLYFDYAESSSADEPMAIGDATTVEDVAAFRPAPDEWTEEERAHVIGVQGQLWTERVPDARTVDYRLWPRTCALAEVAWAGSASGDFGDRLAEHLGRLDALGVEYRPAGGPHPWQRRRPHRPSATRVMDVMARIDAMTHDAESTRPSV</sequence>
<dbReference type="Pfam" id="PF02838">
    <property type="entry name" value="Glyco_hydro_20b"/>
    <property type="match status" value="1"/>
</dbReference>